<comment type="subcellular location">
    <subcellularLocation>
        <location evidence="1">Endoplasmic reticulum membrane</location>
        <topology evidence="1">Multi-pass membrane protein</topology>
    </subcellularLocation>
</comment>
<keyword evidence="6" id="KW-0256">Endoplasmic reticulum</keyword>
<evidence type="ECO:0000256" key="9">
    <source>
        <dbReference type="ARBA" id="ARBA00023010"/>
    </source>
</evidence>
<feature type="compositionally biased region" description="Acidic residues" evidence="11">
    <location>
        <begin position="286"/>
        <end position="298"/>
    </location>
</feature>
<keyword evidence="10 12" id="KW-0472">Membrane</keyword>
<feature type="compositionally biased region" description="Acidic residues" evidence="11">
    <location>
        <begin position="307"/>
        <end position="321"/>
    </location>
</feature>
<dbReference type="InterPro" id="IPR004728">
    <property type="entry name" value="Sec62"/>
</dbReference>
<evidence type="ECO:0000256" key="8">
    <source>
        <dbReference type="ARBA" id="ARBA00022989"/>
    </source>
</evidence>
<feature type="transmembrane region" description="Helical" evidence="12">
    <location>
        <begin position="121"/>
        <end position="142"/>
    </location>
</feature>
<evidence type="ECO:0000256" key="6">
    <source>
        <dbReference type="ARBA" id="ARBA00022824"/>
    </source>
</evidence>
<evidence type="ECO:0000256" key="4">
    <source>
        <dbReference type="ARBA" id="ARBA00022448"/>
    </source>
</evidence>
<evidence type="ECO:0000256" key="12">
    <source>
        <dbReference type="SAM" id="Phobius"/>
    </source>
</evidence>
<evidence type="ECO:0000256" key="5">
    <source>
        <dbReference type="ARBA" id="ARBA00022692"/>
    </source>
</evidence>
<evidence type="ECO:0000256" key="7">
    <source>
        <dbReference type="ARBA" id="ARBA00022927"/>
    </source>
</evidence>
<keyword evidence="8 12" id="KW-1133">Transmembrane helix</keyword>
<keyword evidence="5 12" id="KW-0812">Transmembrane</keyword>
<dbReference type="Pfam" id="PF03839">
    <property type="entry name" value="Sec62"/>
    <property type="match status" value="1"/>
</dbReference>
<evidence type="ECO:0000256" key="1">
    <source>
        <dbReference type="ARBA" id="ARBA00004477"/>
    </source>
</evidence>
<dbReference type="PANTHER" id="PTHR12443">
    <property type="entry name" value="TRANSLOCATION PROTEIN SEC62"/>
    <property type="match status" value="1"/>
</dbReference>
<sequence length="321" mass="37196">MAESEAFYENEDNLKKLCDFLRGKEGPAVREAIEMDKRVYYLKGEKLVNFLVEPKKGTKWPSNLPKFKTRQEAIAVCKELCRLHFIHRSEKRGKGDLTISRNRDFDESGYFTWIYEGDKSFSNMMTTLLVVGFLCCTCFPIWPQFLKVFVWYMSVTLLIFIFFLITVRGAVFLCIWILGFECWVLPNLFDETLGFVESFKPFVSFEPTKEGQLIYRAGIAVAFVSFCYWAVTQPSEFDGFKQGQVDFIKDLYAGTLLSDMSQADKDNIDKPRMPSLDDLLKKLDSSDDEEEEELDEEEKVAKMLEDLVGDEDEDIDEDGEE</sequence>
<keyword evidence="9" id="KW-0811">Translocation</keyword>
<dbReference type="GO" id="GO:0005789">
    <property type="term" value="C:endoplasmic reticulum membrane"/>
    <property type="evidence" value="ECO:0007669"/>
    <property type="project" value="UniProtKB-SubCell"/>
</dbReference>
<organism evidence="13">
    <name type="scientific">Minutocellus polymorphus</name>
    <dbReference type="NCBI Taxonomy" id="265543"/>
    <lineage>
        <taxon>Eukaryota</taxon>
        <taxon>Sar</taxon>
        <taxon>Stramenopiles</taxon>
        <taxon>Ochrophyta</taxon>
        <taxon>Bacillariophyta</taxon>
        <taxon>Mediophyceae</taxon>
        <taxon>Cymatosirophycidae</taxon>
        <taxon>Cymatosirales</taxon>
        <taxon>Cymatosiraceae</taxon>
        <taxon>Minutocellus</taxon>
    </lineage>
</organism>
<feature type="transmembrane region" description="Helical" evidence="12">
    <location>
        <begin position="213"/>
        <end position="231"/>
    </location>
</feature>
<dbReference type="GO" id="GO:0031204">
    <property type="term" value="P:post-translational protein targeting to membrane, translocation"/>
    <property type="evidence" value="ECO:0007669"/>
    <property type="project" value="TreeGrafter"/>
</dbReference>
<dbReference type="AlphaFoldDB" id="A0A6U4IPD0"/>
<reference evidence="13" key="1">
    <citation type="submission" date="2021-01" db="EMBL/GenBank/DDBJ databases">
        <authorList>
            <person name="Corre E."/>
            <person name="Pelletier E."/>
            <person name="Niang G."/>
            <person name="Scheremetjew M."/>
            <person name="Finn R."/>
            <person name="Kale V."/>
            <person name="Holt S."/>
            <person name="Cochrane G."/>
            <person name="Meng A."/>
            <person name="Brown T."/>
            <person name="Cohen L."/>
        </authorList>
    </citation>
    <scope>NUCLEOTIDE SEQUENCE</scope>
    <source>
        <strain evidence="13">CCMP3303</strain>
    </source>
</reference>
<proteinExistence type="inferred from homology"/>
<evidence type="ECO:0000313" key="13">
    <source>
        <dbReference type="EMBL" id="CAD8373365.1"/>
    </source>
</evidence>
<accession>A0A6U4IPD0</accession>
<keyword evidence="7" id="KW-0653">Protein transport</keyword>
<evidence type="ECO:0000256" key="10">
    <source>
        <dbReference type="ARBA" id="ARBA00023136"/>
    </source>
</evidence>
<dbReference type="EMBL" id="HBEJ01012649">
    <property type="protein sequence ID" value="CAD8373365.1"/>
    <property type="molecule type" value="Transcribed_RNA"/>
</dbReference>
<gene>
    <name evidence="13" type="ORF">MPOL1434_LOCUS7423</name>
</gene>
<name>A0A6U4IPD0_9STRA</name>
<keyword evidence="4" id="KW-0813">Transport</keyword>
<evidence type="ECO:0000256" key="3">
    <source>
        <dbReference type="ARBA" id="ARBA00021257"/>
    </source>
</evidence>
<dbReference type="PANTHER" id="PTHR12443:SF9">
    <property type="entry name" value="TRANSLOCATION PROTEIN SEC62"/>
    <property type="match status" value="1"/>
</dbReference>
<protein>
    <recommendedName>
        <fullName evidence="3">Translocation protein SEC62</fullName>
    </recommendedName>
</protein>
<evidence type="ECO:0000256" key="2">
    <source>
        <dbReference type="ARBA" id="ARBA00010604"/>
    </source>
</evidence>
<comment type="similarity">
    <text evidence="2">Belongs to the SEC62 family.</text>
</comment>
<feature type="region of interest" description="Disordered" evidence="11">
    <location>
        <begin position="282"/>
        <end position="321"/>
    </location>
</feature>
<evidence type="ECO:0000256" key="11">
    <source>
        <dbReference type="SAM" id="MobiDB-lite"/>
    </source>
</evidence>